<reference evidence="3" key="1">
    <citation type="journal article" date="2020" name="Fungal Divers.">
        <title>Resolving the Mortierellaceae phylogeny through synthesis of multi-gene phylogenetics and phylogenomics.</title>
        <authorList>
            <person name="Vandepol N."/>
            <person name="Liber J."/>
            <person name="Desiro A."/>
            <person name="Na H."/>
            <person name="Kennedy M."/>
            <person name="Barry K."/>
            <person name="Grigoriev I.V."/>
            <person name="Miller A.N."/>
            <person name="O'Donnell K."/>
            <person name="Stajich J.E."/>
            <person name="Bonito G."/>
        </authorList>
    </citation>
    <scope>NUCLEOTIDE SEQUENCE</scope>
    <source>
        <strain evidence="3">KOD1015</strain>
    </source>
</reference>
<feature type="non-terminal residue" evidence="3">
    <location>
        <position position="322"/>
    </location>
</feature>
<comment type="caution">
    <text evidence="3">The sequence shown here is derived from an EMBL/GenBank/DDBJ whole genome shotgun (WGS) entry which is preliminary data.</text>
</comment>
<proteinExistence type="predicted"/>
<keyword evidence="2" id="KW-1133">Transmembrane helix</keyword>
<keyword evidence="2" id="KW-0472">Membrane</keyword>
<protein>
    <recommendedName>
        <fullName evidence="5">DUF202 domain-containing protein</fullName>
    </recommendedName>
</protein>
<evidence type="ECO:0000256" key="1">
    <source>
        <dbReference type="SAM" id="MobiDB-lite"/>
    </source>
</evidence>
<keyword evidence="4" id="KW-1185">Reference proteome</keyword>
<sequence>TPPPQTQPLLNPVSSSSSSPYPLYQDSITARSSSLSFSPAYPAQQQQQHHFNPLAAPFPSRTSRPSAPSVAVGHSTYSPLATNEFELEPPQRTFGATLERPDRPYSVASFSNISTHSNEPLNQAYTTPTPPHSAAARTAGTRATSAARTKKKPSTRVKITRTMAPKSGPSNPLDLPEHRDRGSEAGLEEIDLDDRNVSKPAVGIKKKRRNIFMRIIRRRRNPNTFKIIGTGRKARFSNELGALLLSIATLIYSTTLYHKRHLYMVAKRSDVNYYARTAPSLLCIGLVILYGANFVVTLTYGDQVKSPNPYAGSGFDKAGSFF</sequence>
<feature type="region of interest" description="Disordered" evidence="1">
    <location>
        <begin position="126"/>
        <end position="156"/>
    </location>
</feature>
<dbReference type="AlphaFoldDB" id="A0A9P6FLV3"/>
<feature type="transmembrane region" description="Helical" evidence="2">
    <location>
        <begin position="240"/>
        <end position="257"/>
    </location>
</feature>
<feature type="region of interest" description="Disordered" evidence="1">
    <location>
        <begin position="1"/>
        <end position="101"/>
    </location>
</feature>
<evidence type="ECO:0000313" key="3">
    <source>
        <dbReference type="EMBL" id="KAF9577807.1"/>
    </source>
</evidence>
<evidence type="ECO:0000256" key="2">
    <source>
        <dbReference type="SAM" id="Phobius"/>
    </source>
</evidence>
<dbReference type="Proteomes" id="UP000780801">
    <property type="component" value="Unassembled WGS sequence"/>
</dbReference>
<feature type="transmembrane region" description="Helical" evidence="2">
    <location>
        <begin position="278"/>
        <end position="300"/>
    </location>
</feature>
<organism evidence="3 4">
    <name type="scientific">Lunasporangiospora selenospora</name>
    <dbReference type="NCBI Taxonomy" id="979761"/>
    <lineage>
        <taxon>Eukaryota</taxon>
        <taxon>Fungi</taxon>
        <taxon>Fungi incertae sedis</taxon>
        <taxon>Mucoromycota</taxon>
        <taxon>Mortierellomycotina</taxon>
        <taxon>Mortierellomycetes</taxon>
        <taxon>Mortierellales</taxon>
        <taxon>Mortierellaceae</taxon>
        <taxon>Lunasporangiospora</taxon>
    </lineage>
</organism>
<feature type="region of interest" description="Disordered" evidence="1">
    <location>
        <begin position="162"/>
        <end position="181"/>
    </location>
</feature>
<dbReference type="OrthoDB" id="2446210at2759"/>
<feature type="compositionally biased region" description="Low complexity" evidence="1">
    <location>
        <begin position="133"/>
        <end position="147"/>
    </location>
</feature>
<feature type="compositionally biased region" description="Low complexity" evidence="1">
    <location>
        <begin position="7"/>
        <end position="19"/>
    </location>
</feature>
<name>A0A9P6FLV3_9FUNG</name>
<gene>
    <name evidence="3" type="ORF">BGW38_006747</name>
</gene>
<dbReference type="EMBL" id="JAABOA010004350">
    <property type="protein sequence ID" value="KAF9577807.1"/>
    <property type="molecule type" value="Genomic_DNA"/>
</dbReference>
<evidence type="ECO:0008006" key="5">
    <source>
        <dbReference type="Google" id="ProtNLM"/>
    </source>
</evidence>
<evidence type="ECO:0000313" key="4">
    <source>
        <dbReference type="Proteomes" id="UP000780801"/>
    </source>
</evidence>
<accession>A0A9P6FLV3</accession>
<feature type="compositionally biased region" description="Polar residues" evidence="1">
    <location>
        <begin position="26"/>
        <end position="37"/>
    </location>
</feature>
<keyword evidence="2" id="KW-0812">Transmembrane</keyword>